<organism evidence="9 10">
    <name type="scientific">Claviceps pusilla</name>
    <dbReference type="NCBI Taxonomy" id="123648"/>
    <lineage>
        <taxon>Eukaryota</taxon>
        <taxon>Fungi</taxon>
        <taxon>Dikarya</taxon>
        <taxon>Ascomycota</taxon>
        <taxon>Pezizomycotina</taxon>
        <taxon>Sordariomycetes</taxon>
        <taxon>Hypocreomycetidae</taxon>
        <taxon>Hypocreales</taxon>
        <taxon>Clavicipitaceae</taxon>
        <taxon>Claviceps</taxon>
    </lineage>
</organism>
<feature type="region of interest" description="Disordered" evidence="7">
    <location>
        <begin position="1400"/>
        <end position="1430"/>
    </location>
</feature>
<feature type="region of interest" description="Disordered" evidence="7">
    <location>
        <begin position="48"/>
        <end position="74"/>
    </location>
</feature>
<dbReference type="OrthoDB" id="5399929at2759"/>
<keyword evidence="6" id="KW-0131">Cell cycle</keyword>
<reference evidence="9" key="1">
    <citation type="journal article" date="2020" name="bioRxiv">
        <title>Whole genome comparisons of ergot fungi reveals the divergence and evolution of species within the genus Claviceps are the result of varying mechanisms driving genome evolution and host range expansion.</title>
        <authorList>
            <person name="Wyka S.A."/>
            <person name="Mondo S.J."/>
            <person name="Liu M."/>
            <person name="Dettman J."/>
            <person name="Nalam V."/>
            <person name="Broders K.D."/>
        </authorList>
    </citation>
    <scope>NUCLEOTIDE SEQUENCE</scope>
    <source>
        <strain evidence="9">CCC 602</strain>
    </source>
</reference>
<comment type="subcellular location">
    <subcellularLocation>
        <location evidence="2">Chromosome</location>
        <location evidence="2">Telomere</location>
    </subcellularLocation>
    <subcellularLocation>
        <location evidence="1">Nucleus</location>
    </subcellularLocation>
</comment>
<dbReference type="GO" id="GO:0000723">
    <property type="term" value="P:telomere maintenance"/>
    <property type="evidence" value="ECO:0007669"/>
    <property type="project" value="TreeGrafter"/>
</dbReference>
<keyword evidence="5" id="KW-0539">Nucleus</keyword>
<feature type="compositionally biased region" description="Low complexity" evidence="7">
    <location>
        <begin position="1648"/>
        <end position="1657"/>
    </location>
</feature>
<feature type="compositionally biased region" description="Basic and acidic residues" evidence="7">
    <location>
        <begin position="1327"/>
        <end position="1336"/>
    </location>
</feature>
<feature type="compositionally biased region" description="Basic and acidic residues" evidence="7">
    <location>
        <begin position="1200"/>
        <end position="1215"/>
    </location>
</feature>
<dbReference type="GO" id="GO:0140445">
    <property type="term" value="C:chromosome, telomeric repeat region"/>
    <property type="evidence" value="ECO:0007669"/>
    <property type="project" value="TreeGrafter"/>
</dbReference>
<evidence type="ECO:0000256" key="4">
    <source>
        <dbReference type="ARBA" id="ARBA00022895"/>
    </source>
</evidence>
<gene>
    <name evidence="9" type="ORF">E4U43_006064</name>
</gene>
<feature type="region of interest" description="Disordered" evidence="7">
    <location>
        <begin position="1523"/>
        <end position="1547"/>
    </location>
</feature>
<evidence type="ECO:0000256" key="7">
    <source>
        <dbReference type="SAM" id="MobiDB-lite"/>
    </source>
</evidence>
<feature type="compositionally biased region" description="Polar residues" evidence="7">
    <location>
        <begin position="1637"/>
        <end position="1647"/>
    </location>
</feature>
<dbReference type="InterPro" id="IPR022031">
    <property type="entry name" value="Rif1_N"/>
</dbReference>
<dbReference type="PANTHER" id="PTHR22928">
    <property type="entry name" value="TELOMERE-ASSOCIATED PROTEIN RIF1"/>
    <property type="match status" value="1"/>
</dbReference>
<dbReference type="PANTHER" id="PTHR22928:SF3">
    <property type="entry name" value="TELOMERE-ASSOCIATED PROTEIN RIF1"/>
    <property type="match status" value="1"/>
</dbReference>
<feature type="compositionally biased region" description="Polar residues" evidence="7">
    <location>
        <begin position="1248"/>
        <end position="1260"/>
    </location>
</feature>
<evidence type="ECO:0000313" key="9">
    <source>
        <dbReference type="EMBL" id="KAG6018261.1"/>
    </source>
</evidence>
<feature type="region of interest" description="Disordered" evidence="7">
    <location>
        <begin position="92"/>
        <end position="144"/>
    </location>
</feature>
<feature type="compositionally biased region" description="Polar residues" evidence="7">
    <location>
        <begin position="48"/>
        <end position="60"/>
    </location>
</feature>
<feature type="region of interest" description="Disordered" evidence="7">
    <location>
        <begin position="1"/>
        <end position="34"/>
    </location>
</feature>
<feature type="region of interest" description="Disordered" evidence="7">
    <location>
        <begin position="1744"/>
        <end position="1767"/>
    </location>
</feature>
<feature type="compositionally biased region" description="Basic and acidic residues" evidence="7">
    <location>
        <begin position="1660"/>
        <end position="1672"/>
    </location>
</feature>
<feature type="region of interest" description="Disordered" evidence="7">
    <location>
        <begin position="1591"/>
        <end position="1703"/>
    </location>
</feature>
<feature type="compositionally biased region" description="Polar residues" evidence="7">
    <location>
        <begin position="125"/>
        <end position="144"/>
    </location>
</feature>
<accession>A0A9P7T2Q7</accession>
<feature type="compositionally biased region" description="Low complexity" evidence="7">
    <location>
        <begin position="1"/>
        <end position="12"/>
    </location>
</feature>
<evidence type="ECO:0000256" key="2">
    <source>
        <dbReference type="ARBA" id="ARBA00004574"/>
    </source>
</evidence>
<keyword evidence="4" id="KW-0779">Telomere</keyword>
<evidence type="ECO:0000256" key="5">
    <source>
        <dbReference type="ARBA" id="ARBA00023242"/>
    </source>
</evidence>
<protein>
    <recommendedName>
        <fullName evidence="8">Telomere-associated protein Rif1 N-terminal domain-containing protein</fullName>
    </recommendedName>
</protein>
<sequence>MASSVTSASSTSILESLPARPPTPPREALHETDITLKSSVCRTLTFDPTLSLQTPPNANSPRFPVATDSDPSCCSRVRKKVEWSTHTDYREAPQFHNTSKPIRSSPFSAPSSASSKPVKGILKPTPSSNQSASSLGNETDGSQSPLNIIEMLDSSIKQLAGHNRDAKLDAYMMLSRTLKASNNLPDRVALQNKMSLLMHFIQRDMTAKSTAGVLDSSLINHSLTLLATFLHFPAIASTLTTDFGVFVLEHSIRSFEDEATPKDVVRHLMQVVAFQNFSSKVVTLDRVGRLVAAVHNIDTYIKGKSIVMSRLHIYKRLVKQSRTHMAIHCDWLKDMFTDMLSTVKDIRSQAISLGAEAGFTLRSEKQLSRKVTEIFQTTTDTETYIDFFIKKLQNMVQERQTCAAVPQIWSVVILFLRYPLDRWHYYGPWLTLVQSAFNMTDRLTKQEANFAWNRYVYLTLSDCKVNPKTISTLCQPLLSQLRRKPHPKQREEAMKLRRIVIGGICNLYYYTFAPGSDKYMPDVIWDVAVKPVINQLSSLDDKSEVLGSGVMQAAGLLVSLLDVSTPRIWRQDRIMDSTPVKPDELPAIDSKWIRKNCDKVIDCVGPILCQRFCDLAQKDSLVCRLWQALVTSVAVASAKDIKVSEETAKFVGCAFGILSKVVTAATAGAEAGTALLDVKFLPSLSNYIQLLIGGLGILPFTEKRLSMAVPNTFKPVSTPSHRPDRTDTPCGDVRMPLQHLFVMLSAIPTDHADHDSSNSFFQLVFRPFLKNKTTKSRLDLSKELLHLIPCNTLSPAGPWLFTAGCAKAFLEGQSSNDVNFSPEQILGPDYKEIVCLLERGLTSHQNVTATAWLSLLQAVATRVTNDFGDAGCCLAVVEPLAKSLYDLVTSFKYRPGPLTLEAVIALFNLAKFPSDKQALEAARSKLWGTSKSVIKATPIQPMEALYHLGNHFLSYLYQHNDGLCLNTSIFIETISSFLDKNWTASGLSAVINLQSGLDKWIQDDEAILASGCHSSLPSIVTNVWGRICSKLVLHCEVKAVDMSQIEPLLISGFKSKYPSIVHCTATTWNAIVKNDEDVACSDVLKSVMSSASSRVVLFPRGSSRDRDVFGTQEPFLVQQEIEVDVVDSRLLTREENASSAIDTPVTGSSRRSLRRKRRMETTPGTARDQPTNRTSTSRLRHDDSQIQFEPVTSPLPPEEESQHLTERQMEVRERQQSNTALYSGARPTSPPASHIPSRCNRIDDASESGKQIQNITPKQNKSFEDLISSTPTPRRGDFLQMDDFNDPPSSPPIPRPYPLLSEIQSRSRTRPMENWKFSSPPASPAENQHRHTESADLRSSAPTETFPVESLRSSKTQQRVKNRAREHVVEAATDERAEQGRVVTPEAEFQEAKLLKSVTTRARKSQDTPISEDIASSKVKSTSMRRSSRQLKLGRKNEGHVASYLGSSLDAATMLRLNSATSGVEAALSGQSITEPLLANAVADSTVKPIEPHECIMVHTNSTCPSPKQLKGTTIEDMEPIVPPTPAETAENSILSEPHRKRKRESKCGAIVKKKKCSSVHELTESQALKMEPTSIPVSLLEIAPVPAMGVETRSGLRKRQHQGGSHGKEPARSNSGRHSTTLPKTRDDGDTDEEVQSQLVTESHAASQQSQSQQSSGKATHESSVTEHIETTSDVDVVSRRNKSFADGNETQKRGPVMGNAEKTESVIGSLRNGLEQLRGISLTREKVYEVEDILMDMKRELFEAERRGRVQPRPAKPRKRSSRRR</sequence>
<dbReference type="Pfam" id="PF12231">
    <property type="entry name" value="Rif1_N"/>
    <property type="match status" value="1"/>
</dbReference>
<evidence type="ECO:0000256" key="6">
    <source>
        <dbReference type="ARBA" id="ARBA00023306"/>
    </source>
</evidence>
<feature type="compositionally biased region" description="Pro residues" evidence="7">
    <location>
        <begin position="1288"/>
        <end position="1297"/>
    </location>
</feature>
<evidence type="ECO:0000256" key="1">
    <source>
        <dbReference type="ARBA" id="ARBA00004123"/>
    </source>
</evidence>
<evidence type="ECO:0000259" key="8">
    <source>
        <dbReference type="Pfam" id="PF12231"/>
    </source>
</evidence>
<feature type="compositionally biased region" description="Polar residues" evidence="7">
    <location>
        <begin position="1137"/>
        <end position="1147"/>
    </location>
</feature>
<comment type="caution">
    <text evidence="9">The sequence shown here is derived from an EMBL/GenBank/DDBJ whole genome shotgun (WGS) entry which is preliminary data.</text>
</comment>
<evidence type="ECO:0000256" key="3">
    <source>
        <dbReference type="ARBA" id="ARBA00022454"/>
    </source>
</evidence>
<dbReference type="GO" id="GO:0005634">
    <property type="term" value="C:nucleus"/>
    <property type="evidence" value="ECO:0007669"/>
    <property type="project" value="UniProtKB-SubCell"/>
</dbReference>
<keyword evidence="3" id="KW-0158">Chromosome</keyword>
<feature type="region of interest" description="Disordered" evidence="7">
    <location>
        <begin position="1137"/>
        <end position="1366"/>
    </location>
</feature>
<feature type="compositionally biased region" description="Basic residues" evidence="7">
    <location>
        <begin position="1757"/>
        <end position="1767"/>
    </location>
</feature>
<keyword evidence="10" id="KW-1185">Reference proteome</keyword>
<feature type="compositionally biased region" description="Polar residues" evidence="7">
    <location>
        <begin position="1613"/>
        <end position="1624"/>
    </location>
</feature>
<feature type="compositionally biased region" description="Polar residues" evidence="7">
    <location>
        <begin position="1162"/>
        <end position="1177"/>
    </location>
</feature>
<evidence type="ECO:0000313" key="10">
    <source>
        <dbReference type="Proteomes" id="UP000748025"/>
    </source>
</evidence>
<proteinExistence type="predicted"/>
<feature type="compositionally biased region" description="Low complexity" evidence="7">
    <location>
        <begin position="104"/>
        <end position="115"/>
    </location>
</feature>
<dbReference type="EMBL" id="SRPW01000041">
    <property type="protein sequence ID" value="KAG6018261.1"/>
    <property type="molecule type" value="Genomic_DNA"/>
</dbReference>
<feature type="domain" description="Telomere-associated protein Rif1 N-terminal" evidence="8">
    <location>
        <begin position="159"/>
        <end position="529"/>
    </location>
</feature>
<dbReference type="Proteomes" id="UP000748025">
    <property type="component" value="Unassembled WGS sequence"/>
</dbReference>
<name>A0A9P7T2Q7_9HYPO</name>